<dbReference type="GO" id="GO:0005737">
    <property type="term" value="C:cytoplasm"/>
    <property type="evidence" value="ECO:0007669"/>
    <property type="project" value="TreeGrafter"/>
</dbReference>
<dbReference type="Proteomes" id="UP000011863">
    <property type="component" value="Chromosome"/>
</dbReference>
<dbReference type="Pfam" id="PF02594">
    <property type="entry name" value="DUF167"/>
    <property type="match status" value="1"/>
</dbReference>
<protein>
    <recommendedName>
        <fullName evidence="2">UPF0235 protein YM304_42320</fullName>
    </recommendedName>
</protein>
<dbReference type="SMART" id="SM01152">
    <property type="entry name" value="DUF167"/>
    <property type="match status" value="1"/>
</dbReference>
<dbReference type="InterPro" id="IPR003746">
    <property type="entry name" value="DUF167"/>
</dbReference>
<dbReference type="Gene3D" id="3.30.1200.10">
    <property type="entry name" value="YggU-like"/>
    <property type="match status" value="1"/>
</dbReference>
<reference evidence="3 4" key="1">
    <citation type="journal article" date="2013" name="Int. J. Syst. Evol. Microbiol.">
        <title>Ilumatobacter nonamiense sp. nov. and Ilumatobacter coccineum sp. nov., isolated from seashore sand.</title>
        <authorList>
            <person name="Matsumoto A."/>
            <person name="Kasai H."/>
            <person name="Matsuo Y."/>
            <person name="Shizuri Y."/>
            <person name="Ichikawa N."/>
            <person name="Fujita N."/>
            <person name="Omura S."/>
            <person name="Takahashi Y."/>
        </authorList>
    </citation>
    <scope>NUCLEOTIDE SEQUENCE [LARGE SCALE GENOMIC DNA]</scope>
    <source>
        <strain evidence="4">NBRC 103263 / KCTC 29153 / YM16-304</strain>
    </source>
</reference>
<accession>A0A6C7EKT3</accession>
<evidence type="ECO:0000313" key="3">
    <source>
        <dbReference type="EMBL" id="BAN04546.1"/>
    </source>
</evidence>
<dbReference type="RefSeq" id="WP_015443793.1">
    <property type="nucleotide sequence ID" value="NC_020520.1"/>
</dbReference>
<sequence length="95" mass="9942">MAASDWWSATETGITMSIRATPGAKQSAVMEVGPDHVRIRLAARAVEGQANAALVAFVAKLCGVRKSAVTIRRGETSRIKLVAVDGIDAPPPTLT</sequence>
<evidence type="ECO:0000256" key="2">
    <source>
        <dbReference type="HAMAP-Rule" id="MF_00634"/>
    </source>
</evidence>
<dbReference type="SUPFAM" id="SSF69786">
    <property type="entry name" value="YggU-like"/>
    <property type="match status" value="1"/>
</dbReference>
<gene>
    <name evidence="3" type="ORF">YM304_42320</name>
</gene>
<comment type="similarity">
    <text evidence="1 2">Belongs to the UPF0235 family.</text>
</comment>
<evidence type="ECO:0000313" key="4">
    <source>
        <dbReference type="Proteomes" id="UP000011863"/>
    </source>
</evidence>
<dbReference type="PANTHER" id="PTHR13420:SF7">
    <property type="entry name" value="UPF0235 PROTEIN C15ORF40"/>
    <property type="match status" value="1"/>
</dbReference>
<dbReference type="PANTHER" id="PTHR13420">
    <property type="entry name" value="UPF0235 PROTEIN C15ORF40"/>
    <property type="match status" value="1"/>
</dbReference>
<name>A0A6C7EKT3_ILUCY</name>
<dbReference type="AlphaFoldDB" id="A0A6C7EKT3"/>
<evidence type="ECO:0000256" key="1">
    <source>
        <dbReference type="ARBA" id="ARBA00010364"/>
    </source>
</evidence>
<dbReference type="EMBL" id="AP012057">
    <property type="protein sequence ID" value="BAN04546.1"/>
    <property type="molecule type" value="Genomic_DNA"/>
</dbReference>
<proteinExistence type="inferred from homology"/>
<organism evidence="3 4">
    <name type="scientific">Ilumatobacter coccineus (strain NBRC 103263 / KCTC 29153 / YM16-304)</name>
    <dbReference type="NCBI Taxonomy" id="1313172"/>
    <lineage>
        <taxon>Bacteria</taxon>
        <taxon>Bacillati</taxon>
        <taxon>Actinomycetota</taxon>
        <taxon>Acidimicrobiia</taxon>
        <taxon>Acidimicrobiales</taxon>
        <taxon>Ilumatobacteraceae</taxon>
        <taxon>Ilumatobacter</taxon>
    </lineage>
</organism>
<keyword evidence="4" id="KW-1185">Reference proteome</keyword>
<dbReference type="HAMAP" id="MF_00634">
    <property type="entry name" value="UPF0235"/>
    <property type="match status" value="1"/>
</dbReference>
<dbReference type="InterPro" id="IPR036591">
    <property type="entry name" value="YggU-like_sf"/>
</dbReference>
<dbReference type="KEGG" id="aym:YM304_42320"/>
<dbReference type="NCBIfam" id="TIGR00251">
    <property type="entry name" value="DUF167 family protein"/>
    <property type="match status" value="1"/>
</dbReference>